<dbReference type="PANTHER" id="PTHR41286">
    <property type="entry name" value="HNH NUCLEASE YAJD-RELATED"/>
    <property type="match status" value="1"/>
</dbReference>
<evidence type="ECO:0000313" key="6">
    <source>
        <dbReference type="EMBL" id="MET3109742.1"/>
    </source>
</evidence>
<dbReference type="SMART" id="SM00507">
    <property type="entry name" value="HNHc"/>
    <property type="match status" value="1"/>
</dbReference>
<reference evidence="6 7" key="1">
    <citation type="submission" date="2024-05" db="EMBL/GenBank/DDBJ databases">
        <title>Genomic Encyclopedia of Type Strains, Phase IV (KMG-IV): sequencing the most valuable type-strain genomes for metagenomic binning, comparative biology and taxonomic classification.</title>
        <authorList>
            <person name="Goeker M."/>
        </authorList>
    </citation>
    <scope>NUCLEOTIDE SEQUENCE [LARGE SCALE GENOMIC DNA]</scope>
    <source>
        <strain evidence="6 7">DSM 25286</strain>
    </source>
</reference>
<evidence type="ECO:0000256" key="4">
    <source>
        <dbReference type="ARBA" id="ARBA00040194"/>
    </source>
</evidence>
<evidence type="ECO:0000256" key="2">
    <source>
        <dbReference type="ARBA" id="ARBA00022801"/>
    </source>
</evidence>
<organism evidence="6 7">
    <name type="scientific">Salinicoccus halitifaciens</name>
    <dbReference type="NCBI Taxonomy" id="1073415"/>
    <lineage>
        <taxon>Bacteria</taxon>
        <taxon>Bacillati</taxon>
        <taxon>Bacillota</taxon>
        <taxon>Bacilli</taxon>
        <taxon>Bacillales</taxon>
        <taxon>Staphylococcaceae</taxon>
        <taxon>Salinicoccus</taxon>
    </lineage>
</organism>
<sequence length="117" mass="14519">MNIKKRCNEVGCRELIERRETYCEKHKGVVDKRYNDYRNKYDREYISFYRSPSWRKKRKEALRRDNWICKDCEQAGLYQIAEEVHHIIEVKDDWKKRLDIDNLVSLCKLCHNKRHNR</sequence>
<gene>
    <name evidence="6" type="ORF">ABHD89_000130</name>
</gene>
<evidence type="ECO:0000313" key="7">
    <source>
        <dbReference type="Proteomes" id="UP001549019"/>
    </source>
</evidence>
<dbReference type="EMBL" id="JBDZDV010000001">
    <property type="protein sequence ID" value="MET3109742.1"/>
    <property type="molecule type" value="Genomic_DNA"/>
</dbReference>
<protein>
    <recommendedName>
        <fullName evidence="4">Putative HNH nuclease YajD</fullName>
    </recommendedName>
</protein>
<keyword evidence="1" id="KW-0540">Nuclease</keyword>
<dbReference type="PANTHER" id="PTHR41286:SF1">
    <property type="entry name" value="HNH NUCLEASE YAJD-RELATED"/>
    <property type="match status" value="1"/>
</dbReference>
<evidence type="ECO:0000256" key="1">
    <source>
        <dbReference type="ARBA" id="ARBA00022722"/>
    </source>
</evidence>
<dbReference type="InterPro" id="IPR002711">
    <property type="entry name" value="HNH"/>
</dbReference>
<dbReference type="RefSeq" id="WP_230820918.1">
    <property type="nucleotide sequence ID" value="NZ_JAJNCU010000001.1"/>
</dbReference>
<keyword evidence="7" id="KW-1185">Reference proteome</keyword>
<comment type="similarity">
    <text evidence="3">Belongs to the HNH nuclease family.</text>
</comment>
<dbReference type="Pfam" id="PF01844">
    <property type="entry name" value="HNH"/>
    <property type="match status" value="1"/>
</dbReference>
<dbReference type="GO" id="GO:0016787">
    <property type="term" value="F:hydrolase activity"/>
    <property type="evidence" value="ECO:0007669"/>
    <property type="project" value="UniProtKB-KW"/>
</dbReference>
<comment type="caution">
    <text evidence="6">The sequence shown here is derived from an EMBL/GenBank/DDBJ whole genome shotgun (WGS) entry which is preliminary data.</text>
</comment>
<evidence type="ECO:0000256" key="3">
    <source>
        <dbReference type="ARBA" id="ARBA00038412"/>
    </source>
</evidence>
<dbReference type="InterPro" id="IPR003615">
    <property type="entry name" value="HNH_nuc"/>
</dbReference>
<proteinExistence type="inferred from homology"/>
<dbReference type="Proteomes" id="UP001549019">
    <property type="component" value="Unassembled WGS sequence"/>
</dbReference>
<keyword evidence="2 6" id="KW-0378">Hydrolase</keyword>
<evidence type="ECO:0000259" key="5">
    <source>
        <dbReference type="SMART" id="SM00507"/>
    </source>
</evidence>
<dbReference type="Gene3D" id="1.10.30.50">
    <property type="match status" value="1"/>
</dbReference>
<feature type="domain" description="HNH nuclease" evidence="5">
    <location>
        <begin position="56"/>
        <end position="112"/>
    </location>
</feature>
<dbReference type="CDD" id="cd00085">
    <property type="entry name" value="HNHc"/>
    <property type="match status" value="1"/>
</dbReference>
<name>A0ABV2E5Q1_9STAP</name>
<accession>A0ABV2E5Q1</accession>